<protein>
    <submittedName>
        <fullName evidence="1">Uncharacterized protein</fullName>
    </submittedName>
</protein>
<proteinExistence type="predicted"/>
<reference evidence="2" key="1">
    <citation type="submission" date="2017-09" db="EMBL/GenBank/DDBJ databases">
        <authorList>
            <person name="Palmer M."/>
            <person name="Steenkamp E.T."/>
            <person name="Coetzee M.P."/>
            <person name="Avontuur J.R."/>
            <person name="Van Zyl E."/>
            <person name="Chan W.-Y."/>
            <person name="Blom J."/>
            <person name="Venter S.N."/>
        </authorList>
    </citation>
    <scope>NUCLEOTIDE SEQUENCE [LARGE SCALE GENOMIC DNA]</scope>
    <source>
        <strain evidence="2">QC88-366</strain>
    </source>
</reference>
<keyword evidence="2" id="KW-1185">Reference proteome</keyword>
<evidence type="ECO:0000313" key="1">
    <source>
        <dbReference type="EMBL" id="PNS10369.1"/>
    </source>
</evidence>
<organism evidence="1 2">
    <name type="scientific">Mixta theicola</name>
    <dbReference type="NCBI Taxonomy" id="1458355"/>
    <lineage>
        <taxon>Bacteria</taxon>
        <taxon>Pseudomonadati</taxon>
        <taxon>Pseudomonadota</taxon>
        <taxon>Gammaproteobacteria</taxon>
        <taxon>Enterobacterales</taxon>
        <taxon>Erwiniaceae</taxon>
        <taxon>Mixta</taxon>
    </lineage>
</organism>
<accession>A0A2K1Q5Q1</accession>
<dbReference type="RefSeq" id="WP_103061000.1">
    <property type="nucleotide sequence ID" value="NZ_BSOF01000029.1"/>
</dbReference>
<name>A0A2K1Q5Q1_9GAMM</name>
<dbReference type="EMBL" id="NWUO01000016">
    <property type="protein sequence ID" value="PNS10369.1"/>
    <property type="molecule type" value="Genomic_DNA"/>
</dbReference>
<sequence length="143" mass="16605">MLINEFFKDFRFRSFLIENELVCRMLTLFFQVSSSGWVSLTIDEGILSWSVEDSEPMLLHIKNIDDAFAYPIETAVEFNKYLGKKITNISEYRLEGIEEGCVGVYVECDDEGFSVVEKDGCLFLFDGIYQNFQEKTFLSRLDI</sequence>
<gene>
    <name evidence="1" type="ORF">COO59_17355</name>
</gene>
<dbReference type="AlphaFoldDB" id="A0A2K1Q5Q1"/>
<evidence type="ECO:0000313" key="2">
    <source>
        <dbReference type="Proteomes" id="UP000236345"/>
    </source>
</evidence>
<comment type="caution">
    <text evidence="1">The sequence shown here is derived from an EMBL/GenBank/DDBJ whole genome shotgun (WGS) entry which is preliminary data.</text>
</comment>
<dbReference type="Proteomes" id="UP000236345">
    <property type="component" value="Unassembled WGS sequence"/>
</dbReference>
<dbReference type="OrthoDB" id="6637031at2"/>